<dbReference type="SUPFAM" id="SSF143724">
    <property type="entry name" value="PHP14-like"/>
    <property type="match status" value="1"/>
</dbReference>
<gene>
    <name evidence="2" type="ORF">CA163_40045</name>
</gene>
<evidence type="ECO:0000259" key="1">
    <source>
        <dbReference type="Pfam" id="PF02503"/>
    </source>
</evidence>
<comment type="caution">
    <text evidence="2">The sequence shown here is derived from an EMBL/GenBank/DDBJ whole genome shotgun (WGS) entry which is preliminary data.</text>
</comment>
<dbReference type="Proteomes" id="UP000214596">
    <property type="component" value="Unassembled WGS sequence"/>
</dbReference>
<sequence>NEIEYSLLEQMSAGVNQRLTAMPVRFVYEREMPQEMLDFLCSKLRISNYDNLIPGGRYHNFKDFIAFPNVGR</sequence>
<name>A0A227GJ72_VIBPH</name>
<dbReference type="AlphaFoldDB" id="A0A227GJ72"/>
<dbReference type="InterPro" id="IPR024953">
    <property type="entry name" value="PP_kinase_middle"/>
</dbReference>
<feature type="domain" description="Polyphosphate kinase middle" evidence="1">
    <location>
        <begin position="2"/>
        <end position="67"/>
    </location>
</feature>
<organism evidence="2 3">
    <name type="scientific">Vibrio parahaemolyticus</name>
    <dbReference type="NCBI Taxonomy" id="670"/>
    <lineage>
        <taxon>Bacteria</taxon>
        <taxon>Pseudomonadati</taxon>
        <taxon>Pseudomonadota</taxon>
        <taxon>Gammaproteobacteria</taxon>
        <taxon>Vibrionales</taxon>
        <taxon>Vibrionaceae</taxon>
        <taxon>Vibrio</taxon>
    </lineage>
</organism>
<dbReference type="InterPro" id="IPR036830">
    <property type="entry name" value="PP_kinase_middle_dom_sf"/>
</dbReference>
<reference evidence="2 3" key="1">
    <citation type="journal article" date="2017" name="Appl. Environ. Microbiol.">
        <title>Parallel evolution of two clades of a major Atlantic endemic Vibrio parahaemolyticus pathogen lineage by independent acquisition of related pathogenicity islands.</title>
        <authorList>
            <person name="Xu F."/>
            <person name="Gonzalez-Escalona N."/>
            <person name="Drees K.P."/>
            <person name="Sebra R.P."/>
            <person name="Cooper V.S."/>
            <person name="Jones S.H."/>
            <person name="Whistler C.A."/>
        </authorList>
    </citation>
    <scope>NUCLEOTIDE SEQUENCE [LARGE SCALE GENOMIC DNA]</scope>
    <source>
        <strain evidence="2 3">MAVP-3</strain>
    </source>
</reference>
<proteinExistence type="predicted"/>
<evidence type="ECO:0000313" key="2">
    <source>
        <dbReference type="EMBL" id="OXD93704.1"/>
    </source>
</evidence>
<feature type="non-terminal residue" evidence="2">
    <location>
        <position position="72"/>
    </location>
</feature>
<dbReference type="EMBL" id="NIXT01005699">
    <property type="protein sequence ID" value="OXD93704.1"/>
    <property type="molecule type" value="Genomic_DNA"/>
</dbReference>
<dbReference type="Pfam" id="PF02503">
    <property type="entry name" value="PP_kinase"/>
    <property type="match status" value="1"/>
</dbReference>
<feature type="non-terminal residue" evidence="2">
    <location>
        <position position="1"/>
    </location>
</feature>
<protein>
    <recommendedName>
        <fullName evidence="1">Polyphosphate kinase middle domain-containing protein</fullName>
    </recommendedName>
</protein>
<accession>A0A227GJ72</accession>
<evidence type="ECO:0000313" key="3">
    <source>
        <dbReference type="Proteomes" id="UP000214596"/>
    </source>
</evidence>
<dbReference type="Gene3D" id="3.30.1840.10">
    <property type="entry name" value="Polyphosphate kinase middle domain"/>
    <property type="match status" value="1"/>
</dbReference>